<sequence>MEKPGRVSGKQPQRGALGCCRHQHKKTHTALVTDWLDKCIHLLPMVCSPPTFNLDSRRVWSSGLFPPSSPVLTETLGLGDEGAQRVFLEPVRVFE</sequence>
<reference evidence="1" key="3">
    <citation type="submission" date="2025-09" db="UniProtKB">
        <authorList>
            <consortium name="Ensembl"/>
        </authorList>
    </citation>
    <scope>IDENTIFICATION</scope>
</reference>
<protein>
    <submittedName>
        <fullName evidence="1">Uncharacterized protein</fullName>
    </submittedName>
</protein>
<accession>A0AAQ5ZPY6</accession>
<organism evidence="1 2">
    <name type="scientific">Amphiprion ocellaris</name>
    <name type="common">Clown anemonefish</name>
    <dbReference type="NCBI Taxonomy" id="80972"/>
    <lineage>
        <taxon>Eukaryota</taxon>
        <taxon>Metazoa</taxon>
        <taxon>Chordata</taxon>
        <taxon>Craniata</taxon>
        <taxon>Vertebrata</taxon>
        <taxon>Euteleostomi</taxon>
        <taxon>Actinopterygii</taxon>
        <taxon>Neopterygii</taxon>
        <taxon>Teleostei</taxon>
        <taxon>Neoteleostei</taxon>
        <taxon>Acanthomorphata</taxon>
        <taxon>Ovalentaria</taxon>
        <taxon>Pomacentridae</taxon>
        <taxon>Amphiprion</taxon>
    </lineage>
</organism>
<dbReference type="AlphaFoldDB" id="A0AAQ5ZPY6"/>
<keyword evidence="2" id="KW-1185">Reference proteome</keyword>
<proteinExistence type="predicted"/>
<evidence type="ECO:0000313" key="1">
    <source>
        <dbReference type="Ensembl" id="ENSAOCP00000067169.1"/>
    </source>
</evidence>
<dbReference type="Proteomes" id="UP001501940">
    <property type="component" value="Chromosome 16"/>
</dbReference>
<name>A0AAQ5ZPY6_AMPOC</name>
<evidence type="ECO:0000313" key="2">
    <source>
        <dbReference type="Proteomes" id="UP001501940"/>
    </source>
</evidence>
<reference evidence="1 2" key="1">
    <citation type="submission" date="2022-01" db="EMBL/GenBank/DDBJ databases">
        <title>A chromosome-scale genome assembly of the false clownfish, Amphiprion ocellaris.</title>
        <authorList>
            <person name="Ryu T."/>
        </authorList>
    </citation>
    <scope>NUCLEOTIDE SEQUENCE [LARGE SCALE GENOMIC DNA]</scope>
</reference>
<reference evidence="1" key="2">
    <citation type="submission" date="2025-08" db="UniProtKB">
        <authorList>
            <consortium name="Ensembl"/>
        </authorList>
    </citation>
    <scope>IDENTIFICATION</scope>
</reference>
<dbReference type="Ensembl" id="ENSAOCT00000039307.1">
    <property type="protein sequence ID" value="ENSAOCP00000067169.1"/>
    <property type="gene ID" value="ENSAOCG00000032407.1"/>
</dbReference>